<dbReference type="InterPro" id="IPR050415">
    <property type="entry name" value="MRET"/>
</dbReference>
<dbReference type="InterPro" id="IPR012675">
    <property type="entry name" value="Beta-grasp_dom_sf"/>
</dbReference>
<dbReference type="InterPro" id="IPR001041">
    <property type="entry name" value="2Fe-2S_ferredoxin-type"/>
</dbReference>
<evidence type="ECO:0000256" key="8">
    <source>
        <dbReference type="SAM" id="MobiDB-lite"/>
    </source>
</evidence>
<dbReference type="CDD" id="cd00207">
    <property type="entry name" value="fer2"/>
    <property type="match status" value="1"/>
</dbReference>
<dbReference type="SUPFAM" id="SSF54292">
    <property type="entry name" value="2Fe-2S ferredoxin-like"/>
    <property type="match status" value="1"/>
</dbReference>
<evidence type="ECO:0000256" key="4">
    <source>
        <dbReference type="ARBA" id="ARBA00023002"/>
    </source>
</evidence>
<accession>A0ABX5X4W8</accession>
<evidence type="ECO:0000256" key="6">
    <source>
        <dbReference type="ARBA" id="ARBA00023014"/>
    </source>
</evidence>
<proteinExistence type="predicted"/>
<evidence type="ECO:0000313" key="11">
    <source>
        <dbReference type="EMBL" id="QDO84958.1"/>
    </source>
</evidence>
<dbReference type="InterPro" id="IPR036010">
    <property type="entry name" value="2Fe-2S_ferredoxin-like_sf"/>
</dbReference>
<dbReference type="InterPro" id="IPR011576">
    <property type="entry name" value="Pyridox_Oxase_N"/>
</dbReference>
<dbReference type="PROSITE" id="PS51085">
    <property type="entry name" value="2FE2S_FER_2"/>
    <property type="match status" value="1"/>
</dbReference>
<dbReference type="PROSITE" id="PS51384">
    <property type="entry name" value="FAD_FR"/>
    <property type="match status" value="1"/>
</dbReference>
<dbReference type="Proteomes" id="UP000315947">
    <property type="component" value="Chromosome"/>
</dbReference>
<keyword evidence="5" id="KW-0408">Iron</keyword>
<dbReference type="InterPro" id="IPR017927">
    <property type="entry name" value="FAD-bd_FR_type"/>
</dbReference>
<dbReference type="PANTHER" id="PTHR47354">
    <property type="entry name" value="NADH OXIDOREDUCTASE HCR"/>
    <property type="match status" value="1"/>
</dbReference>
<dbReference type="Gene3D" id="2.40.30.10">
    <property type="entry name" value="Translation factors"/>
    <property type="match status" value="1"/>
</dbReference>
<feature type="domain" description="2Fe-2S ferredoxin-type" evidence="9">
    <location>
        <begin position="468"/>
        <end position="553"/>
    </location>
</feature>
<keyword evidence="2" id="KW-0001">2Fe-2S</keyword>
<dbReference type="CDD" id="cd06185">
    <property type="entry name" value="PDR_like"/>
    <property type="match status" value="1"/>
</dbReference>
<feature type="domain" description="FAD-binding FR-type" evidence="10">
    <location>
        <begin position="221"/>
        <end position="339"/>
    </location>
</feature>
<protein>
    <submittedName>
        <fullName evidence="11">2Fe-2S iron-sulfur cluster binding domain-containing protein</fullName>
    </submittedName>
</protein>
<dbReference type="Gene3D" id="3.10.20.30">
    <property type="match status" value="1"/>
</dbReference>
<feature type="compositionally biased region" description="Basic and acidic residues" evidence="8">
    <location>
        <begin position="197"/>
        <end position="210"/>
    </location>
</feature>
<dbReference type="SUPFAM" id="SSF52343">
    <property type="entry name" value="Ferredoxin reductase-like, C-terminal NADP-linked domain"/>
    <property type="match status" value="1"/>
</dbReference>
<keyword evidence="4" id="KW-0560">Oxidoreductase</keyword>
<evidence type="ECO:0000259" key="10">
    <source>
        <dbReference type="PROSITE" id="PS51384"/>
    </source>
</evidence>
<keyword evidence="12" id="KW-1185">Reference proteome</keyword>
<dbReference type="InterPro" id="IPR012349">
    <property type="entry name" value="Split_barrel_FMN-bd"/>
</dbReference>
<feature type="region of interest" description="Disordered" evidence="8">
    <location>
        <begin position="197"/>
        <end position="216"/>
    </location>
</feature>
<dbReference type="SUPFAM" id="SSF50475">
    <property type="entry name" value="FMN-binding split barrel"/>
    <property type="match status" value="1"/>
</dbReference>
<keyword evidence="3" id="KW-0479">Metal-binding</keyword>
<dbReference type="Gene3D" id="3.40.50.80">
    <property type="entry name" value="Nucleotide-binding domain of ferredoxin-NADP reductase (FNR) module"/>
    <property type="match status" value="1"/>
</dbReference>
<evidence type="ECO:0000256" key="1">
    <source>
        <dbReference type="ARBA" id="ARBA00022630"/>
    </source>
</evidence>
<dbReference type="Pfam" id="PF00111">
    <property type="entry name" value="Fer2"/>
    <property type="match status" value="1"/>
</dbReference>
<reference evidence="11 12" key="1">
    <citation type="submission" date="2019-07" db="EMBL/GenBank/DDBJ databases">
        <title>Shewanella sp. YLB-06 whole genomic sequence.</title>
        <authorList>
            <person name="Yu L."/>
        </authorList>
    </citation>
    <scope>NUCLEOTIDE SEQUENCE [LARGE SCALE GENOMIC DNA]</scope>
    <source>
        <strain evidence="11 12">YLB-06</strain>
    </source>
</reference>
<evidence type="ECO:0000313" key="12">
    <source>
        <dbReference type="Proteomes" id="UP000315947"/>
    </source>
</evidence>
<keyword evidence="6" id="KW-0411">Iron-sulfur</keyword>
<evidence type="ECO:0000256" key="3">
    <source>
        <dbReference type="ARBA" id="ARBA00022723"/>
    </source>
</evidence>
<dbReference type="InterPro" id="IPR039261">
    <property type="entry name" value="FNR_nucleotide-bd"/>
</dbReference>
<keyword evidence="7" id="KW-0830">Ubiquinone</keyword>
<organism evidence="11 12">
    <name type="scientific">Shewanella psychropiezotolerans</name>
    <dbReference type="NCBI Taxonomy" id="2593655"/>
    <lineage>
        <taxon>Bacteria</taxon>
        <taxon>Pseudomonadati</taxon>
        <taxon>Pseudomonadota</taxon>
        <taxon>Gammaproteobacteria</taxon>
        <taxon>Alteromonadales</taxon>
        <taxon>Shewanellaceae</taxon>
        <taxon>Shewanella</taxon>
    </lineage>
</organism>
<dbReference type="Gene3D" id="2.30.110.10">
    <property type="entry name" value="Electron Transport, Fmn-binding Protein, Chain A"/>
    <property type="match status" value="1"/>
</dbReference>
<evidence type="ECO:0000256" key="7">
    <source>
        <dbReference type="ARBA" id="ARBA00023075"/>
    </source>
</evidence>
<dbReference type="PANTHER" id="PTHR47354:SF1">
    <property type="entry name" value="CARNITINE MONOOXYGENASE REDUCTASE SUBUNIT"/>
    <property type="match status" value="1"/>
</dbReference>
<dbReference type="SUPFAM" id="SSF63380">
    <property type="entry name" value="Riboflavin synthase domain-like"/>
    <property type="match status" value="1"/>
</dbReference>
<dbReference type="RefSeq" id="WP_144047304.1">
    <property type="nucleotide sequence ID" value="NZ_CP041614.1"/>
</dbReference>
<evidence type="ECO:0000256" key="2">
    <source>
        <dbReference type="ARBA" id="ARBA00022714"/>
    </source>
</evidence>
<dbReference type="Pfam" id="PF01243">
    <property type="entry name" value="PNPOx_N"/>
    <property type="match status" value="1"/>
</dbReference>
<dbReference type="EMBL" id="CP041614">
    <property type="protein sequence ID" value="QDO84958.1"/>
    <property type="molecule type" value="Genomic_DNA"/>
</dbReference>
<sequence>MGHKFAEIGFTLAVKEVQARLGSRKGYERMEGGEDFNDHLGIAETEFIQARDSFYMASVSETDWPYIQHRGGPKGFMKVLDEKTIGFADYNGNRQYISTGNFANNDKVSLFFMDYPNKTRLKLLGRVKLVDVNDSEMLGLLQDDDYRARVERAFVIQVEAFDWNCPKHITPRYSEAEVEDIVAARLAEAKRLEAKQLEQPENKPMEKAENVGRPGPATLGEGPLSLVISGIRQLTPEIRAFEFKAAGGGELPLVTAGSHIRVPVLLNDGTLVQRSYSICSNPSRRNFYEIAVLAKRLSSETGQGREHDLHKSASHSIHHNFQIGMVINCDLPSNHFDVHSGSEPAILIAGGVGITVIKPLSQYLKSRGVTLSLHYCGRSIKDMAFRDRLEREFGESISIYPSDENRRMNLRHVLSRAPKNTIFYICGPQKMLSEMKFMANEQGIDSDRIRSEGFGGSGEETSVEDKAFTVKLVKSKLKLKVAADESVLDALLAADIDTPFSCQSGSCKQCAIPVIEGKPDHRDSVLTDIEKEQLQLFCPCVSRAKTQVLTLDL</sequence>
<gene>
    <name evidence="11" type="ORF">FM037_19200</name>
</gene>
<keyword evidence="1" id="KW-0285">Flavoprotein</keyword>
<name>A0ABX5X4W8_9GAMM</name>
<evidence type="ECO:0000256" key="5">
    <source>
        <dbReference type="ARBA" id="ARBA00023004"/>
    </source>
</evidence>
<dbReference type="InterPro" id="IPR017938">
    <property type="entry name" value="Riboflavin_synthase-like_b-brl"/>
</dbReference>
<evidence type="ECO:0000259" key="9">
    <source>
        <dbReference type="PROSITE" id="PS51085"/>
    </source>
</evidence>